<accession>A0A2X0QXD6</accession>
<dbReference type="InterPro" id="IPR010982">
    <property type="entry name" value="Lambda_DNA-bd_dom_sf"/>
</dbReference>
<dbReference type="SUPFAM" id="SSF47413">
    <property type="entry name" value="lambda repressor-like DNA-binding domains"/>
    <property type="match status" value="1"/>
</dbReference>
<dbReference type="AlphaFoldDB" id="A0A2X0QXD6"/>
<evidence type="ECO:0000313" key="2">
    <source>
        <dbReference type="EMBL" id="SPS06258.1"/>
    </source>
</evidence>
<dbReference type="InterPro" id="IPR001387">
    <property type="entry name" value="Cro/C1-type_HTH"/>
</dbReference>
<gene>
    <name evidence="2" type="ORF">NITFAB_1848</name>
</gene>
<proteinExistence type="predicted"/>
<dbReference type="Pfam" id="PF01381">
    <property type="entry name" value="HTH_3"/>
    <property type="match status" value="1"/>
</dbReference>
<dbReference type="GO" id="GO:0003677">
    <property type="term" value="F:DNA binding"/>
    <property type="evidence" value="ECO:0007669"/>
    <property type="project" value="InterPro"/>
</dbReference>
<dbReference type="CDD" id="cd00093">
    <property type="entry name" value="HTH_XRE"/>
    <property type="match status" value="1"/>
</dbReference>
<protein>
    <recommendedName>
        <fullName evidence="1">HTH cro/C1-type domain-containing protein</fullName>
    </recommendedName>
</protein>
<reference evidence="2" key="1">
    <citation type="submission" date="2018-05" db="EMBL/GenBank/DDBJ databases">
        <authorList>
            <person name="Lanie J.A."/>
            <person name="Ng W.-L."/>
            <person name="Kazmierczak K.M."/>
            <person name="Andrzejewski T.M."/>
            <person name="Davidsen T.M."/>
            <person name="Wayne K.J."/>
            <person name="Tettelin H."/>
            <person name="Glass J.I."/>
            <person name="Rusch D."/>
            <person name="Podicherti R."/>
            <person name="Tsui H.-C.T."/>
            <person name="Winkler M.E."/>
        </authorList>
    </citation>
    <scope>NUCLEOTIDE SEQUENCE</scope>
    <source>
        <strain evidence="2">KNB</strain>
    </source>
</reference>
<name>A0A2X0QXD6_9PROT</name>
<evidence type="ECO:0000259" key="1">
    <source>
        <dbReference type="PROSITE" id="PS50943"/>
    </source>
</evidence>
<sequence>MGFGSYIRQKREEKGVALNDFARQIGISPAYWSRIEREMEKPPKDVLIQKAAEVLGENPDDLFAQASRLPPDLREDVGDMVRMYRRQATGDK</sequence>
<feature type="domain" description="HTH cro/C1-type" evidence="1">
    <location>
        <begin position="7"/>
        <end position="62"/>
    </location>
</feature>
<dbReference type="SMART" id="SM00530">
    <property type="entry name" value="HTH_XRE"/>
    <property type="match status" value="1"/>
</dbReference>
<dbReference type="EMBL" id="LS423452">
    <property type="protein sequence ID" value="SPS06258.1"/>
    <property type="molecule type" value="Genomic_DNA"/>
</dbReference>
<organism evidence="2">
    <name type="scientific">Candidatus Nitrotoga fabula</name>
    <dbReference type="NCBI Taxonomy" id="2182327"/>
    <lineage>
        <taxon>Bacteria</taxon>
        <taxon>Pseudomonadati</taxon>
        <taxon>Pseudomonadota</taxon>
        <taxon>Betaproteobacteria</taxon>
        <taxon>Nitrosomonadales</taxon>
        <taxon>Gallionellaceae</taxon>
        <taxon>Candidatus Nitrotoga</taxon>
    </lineage>
</organism>
<dbReference type="PROSITE" id="PS50943">
    <property type="entry name" value="HTH_CROC1"/>
    <property type="match status" value="1"/>
</dbReference>
<dbReference type="Gene3D" id="1.10.260.40">
    <property type="entry name" value="lambda repressor-like DNA-binding domains"/>
    <property type="match status" value="1"/>
</dbReference>